<keyword evidence="5" id="KW-0235">DNA replication</keyword>
<dbReference type="GO" id="GO:0000428">
    <property type="term" value="C:DNA-directed RNA polymerase complex"/>
    <property type="evidence" value="ECO:0007669"/>
    <property type="project" value="UniProtKB-KW"/>
</dbReference>
<dbReference type="STRING" id="425504.SAMN05216206_2159"/>
<dbReference type="EMBL" id="FOQL01000002">
    <property type="protein sequence ID" value="SFI40863.1"/>
    <property type="molecule type" value="Genomic_DNA"/>
</dbReference>
<keyword evidence="9" id="KW-0067">ATP-binding</keyword>
<feature type="domain" description="Toprim" evidence="8">
    <location>
        <begin position="249"/>
        <end position="348"/>
    </location>
</feature>
<evidence type="ECO:0000256" key="7">
    <source>
        <dbReference type="SAM" id="Coils"/>
    </source>
</evidence>
<feature type="coiled-coil region" evidence="7">
    <location>
        <begin position="137"/>
        <end position="164"/>
    </location>
</feature>
<gene>
    <name evidence="9" type="ORF">SAMN05216206_2159</name>
</gene>
<evidence type="ECO:0000256" key="1">
    <source>
        <dbReference type="ARBA" id="ARBA00022478"/>
    </source>
</evidence>
<dbReference type="AlphaFoldDB" id="A0A1I3HZ26"/>
<dbReference type="OrthoDB" id="9763644at2"/>
<dbReference type="GO" id="GO:0003677">
    <property type="term" value="F:DNA binding"/>
    <property type="evidence" value="ECO:0007669"/>
    <property type="project" value="InterPro"/>
</dbReference>
<dbReference type="GO" id="GO:1990077">
    <property type="term" value="C:primosome complex"/>
    <property type="evidence" value="ECO:0007669"/>
    <property type="project" value="UniProtKB-KW"/>
</dbReference>
<keyword evidence="7" id="KW-0175">Coiled coil</keyword>
<evidence type="ECO:0000256" key="5">
    <source>
        <dbReference type="ARBA" id="ARBA00022705"/>
    </source>
</evidence>
<dbReference type="InterPro" id="IPR006171">
    <property type="entry name" value="TOPRIM_dom"/>
</dbReference>
<keyword evidence="9" id="KW-0378">Hydrolase</keyword>
<accession>A0A1I3HZ26</accession>
<keyword evidence="9" id="KW-0547">Nucleotide-binding</keyword>
<keyword evidence="9" id="KW-0347">Helicase</keyword>
<dbReference type="GO" id="GO:0016779">
    <property type="term" value="F:nucleotidyltransferase activity"/>
    <property type="evidence" value="ECO:0007669"/>
    <property type="project" value="UniProtKB-KW"/>
</dbReference>
<protein>
    <submittedName>
        <fullName evidence="9">Putative DNA primase/helicase</fullName>
    </submittedName>
</protein>
<organism evidence="9 10">
    <name type="scientific">Pseudomonas guineae</name>
    <dbReference type="NCBI Taxonomy" id="425504"/>
    <lineage>
        <taxon>Bacteria</taxon>
        <taxon>Pseudomonadati</taxon>
        <taxon>Pseudomonadota</taxon>
        <taxon>Gammaproteobacteria</taxon>
        <taxon>Pseudomonadales</taxon>
        <taxon>Pseudomonadaceae</taxon>
        <taxon>Pseudomonas</taxon>
    </lineage>
</organism>
<sequence>MTYFQQRREALPGSACLKKTRIVEDIRAVAAVALQHAAALVPELLPEGTRKGSEWHARNPTRADRQAGSFSVSLLDGRWHDFACGDGGGDLVSLAAYLVGVNQADAACDLAHRLGLRLDALDGRQNAGDSHDDGQRRRFAAARLEAEQRTAREAEQKRHKQKAAAEFAGRLWQNSPAADPAHAYLTAKRLPPLGLRQHRGELLVPLINVAGDLVNLQRIGPDSSKRFLFGGQVLGAFHLLGNIEPGRRLYVCEGWATGATLFEHYDGVDGVACAMNAGNLRAVALALRAKYGSLVDLVIAGDDDRCSGDNPGRTAADSAALLTSAMVVFPEWPQGGPLELSDFNDLHCWEAGHER</sequence>
<keyword evidence="10" id="KW-1185">Reference proteome</keyword>
<dbReference type="GO" id="GO:0004386">
    <property type="term" value="F:helicase activity"/>
    <property type="evidence" value="ECO:0007669"/>
    <property type="project" value="UniProtKB-KW"/>
</dbReference>
<keyword evidence="1" id="KW-0240">DNA-directed RNA polymerase</keyword>
<evidence type="ECO:0000256" key="4">
    <source>
        <dbReference type="ARBA" id="ARBA00022695"/>
    </source>
</evidence>
<dbReference type="SUPFAM" id="SSF57783">
    <property type="entry name" value="Zinc beta-ribbon"/>
    <property type="match status" value="1"/>
</dbReference>
<evidence type="ECO:0000256" key="6">
    <source>
        <dbReference type="ARBA" id="ARBA00023163"/>
    </source>
</evidence>
<evidence type="ECO:0000313" key="9">
    <source>
        <dbReference type="EMBL" id="SFI40863.1"/>
    </source>
</evidence>
<name>A0A1I3HZ26_9PSED</name>
<proteinExistence type="predicted"/>
<dbReference type="RefSeq" id="WP_090241940.1">
    <property type="nucleotide sequence ID" value="NZ_FOQL01000002.1"/>
</dbReference>
<dbReference type="InterPro" id="IPR036977">
    <property type="entry name" value="DNA_primase_Znf_CHC2"/>
</dbReference>
<evidence type="ECO:0000259" key="8">
    <source>
        <dbReference type="Pfam" id="PF13362"/>
    </source>
</evidence>
<keyword evidence="4" id="KW-0548">Nucleotidyltransferase</keyword>
<dbReference type="Gene3D" id="3.90.580.10">
    <property type="entry name" value="Zinc finger, CHC2-type domain"/>
    <property type="match status" value="1"/>
</dbReference>
<evidence type="ECO:0000256" key="2">
    <source>
        <dbReference type="ARBA" id="ARBA00022515"/>
    </source>
</evidence>
<keyword evidence="3" id="KW-0808">Transferase</keyword>
<keyword evidence="6" id="KW-0804">Transcription</keyword>
<dbReference type="Pfam" id="PF13362">
    <property type="entry name" value="Toprim_3"/>
    <property type="match status" value="1"/>
</dbReference>
<keyword evidence="2" id="KW-0639">Primosome</keyword>
<dbReference type="Proteomes" id="UP000243606">
    <property type="component" value="Unassembled WGS sequence"/>
</dbReference>
<evidence type="ECO:0000313" key="10">
    <source>
        <dbReference type="Proteomes" id="UP000243606"/>
    </source>
</evidence>
<dbReference type="GO" id="GO:0006269">
    <property type="term" value="P:DNA replication, synthesis of primer"/>
    <property type="evidence" value="ECO:0007669"/>
    <property type="project" value="UniProtKB-KW"/>
</dbReference>
<dbReference type="GO" id="GO:0008270">
    <property type="term" value="F:zinc ion binding"/>
    <property type="evidence" value="ECO:0007669"/>
    <property type="project" value="InterPro"/>
</dbReference>
<evidence type="ECO:0000256" key="3">
    <source>
        <dbReference type="ARBA" id="ARBA00022679"/>
    </source>
</evidence>
<reference evidence="10" key="1">
    <citation type="submission" date="2016-10" db="EMBL/GenBank/DDBJ databases">
        <authorList>
            <person name="Varghese N."/>
            <person name="Submissions S."/>
        </authorList>
    </citation>
    <scope>NUCLEOTIDE SEQUENCE [LARGE SCALE GENOMIC DNA]</scope>
    <source>
        <strain evidence="10">LMG 24016</strain>
    </source>
</reference>